<reference evidence="3 4" key="1">
    <citation type="submission" date="2018-05" db="EMBL/GenBank/DDBJ databases">
        <title>Genome comparison of Eubacterium sp.</title>
        <authorList>
            <person name="Feng Y."/>
            <person name="Sanchez-Andrea I."/>
            <person name="Stams A.J.M."/>
            <person name="De Vos W.M."/>
        </authorList>
    </citation>
    <scope>NUCLEOTIDE SEQUENCE [LARGE SCALE GENOMIC DNA]</scope>
    <source>
        <strain evidence="3 4">YI</strain>
    </source>
</reference>
<evidence type="ECO:0000256" key="1">
    <source>
        <dbReference type="SAM" id="MobiDB-lite"/>
    </source>
</evidence>
<dbReference type="RefSeq" id="WP_096920609.1">
    <property type="nucleotide sequence ID" value="NZ_CP029487.1"/>
</dbReference>
<keyword evidence="2" id="KW-0472">Membrane</keyword>
<accession>A0A4P9CCM0</accession>
<protein>
    <submittedName>
        <fullName evidence="3">Uncharacterized protein</fullName>
    </submittedName>
</protein>
<keyword evidence="2" id="KW-1133">Transmembrane helix</keyword>
<gene>
    <name evidence="3" type="ORF">CPZ25_019635</name>
</gene>
<dbReference type="AlphaFoldDB" id="A0A4P9CCM0"/>
<feature type="transmembrane region" description="Helical" evidence="2">
    <location>
        <begin position="422"/>
        <end position="441"/>
    </location>
</feature>
<feature type="compositionally biased region" description="Pro residues" evidence="1">
    <location>
        <begin position="303"/>
        <end position="317"/>
    </location>
</feature>
<dbReference type="Proteomes" id="UP000218387">
    <property type="component" value="Chromosome"/>
</dbReference>
<keyword evidence="2" id="KW-0812">Transmembrane</keyword>
<name>A0A4P9CCM0_EUBML</name>
<sequence>MIGVDDAILAATIATALIAGRYVQTNVLYTPEQMNQINEKWTANLQTAFPDPDDYNHQMNVLQNLNQKLLNGEEVDWSKYSGKALYAVLKGVVDVVWPEQGTGSITHGKNLKYIGTAFGYEYYVASDIKVSYTGWNYADLDNQSGDYDCFVKNDVSYLNTRIHWKNLKTGEEDGCTSSTAITLLVWPNKIRIYRFTGGLTDKQYGIYSIFNVPGVSYPSVSNPQYVPNINAKTANKVKLPTRLPQTVINNINNYIDNSTENLIIAPTTDELPTLPDNYNPVTDDLINLPGYEDVTPDQEPSTDPEPTPTPEPTPEPTPDYNGDRWVNPIGDFMDGLLKFMKAAFVPTLSLNLDALNSMPDNLSEKFPFSLPGDLVRLFGVFQAEPVPFAFDWEMDFTSVGAGKIPIKGDLTMFDKYAPLFRNLAFIAFIIGLAWKTFGMFFGGGDE</sequence>
<keyword evidence="4" id="KW-1185">Reference proteome</keyword>
<evidence type="ECO:0000256" key="2">
    <source>
        <dbReference type="SAM" id="Phobius"/>
    </source>
</evidence>
<feature type="region of interest" description="Disordered" evidence="1">
    <location>
        <begin position="286"/>
        <end position="324"/>
    </location>
</feature>
<evidence type="ECO:0000313" key="3">
    <source>
        <dbReference type="EMBL" id="QCT73434.1"/>
    </source>
</evidence>
<dbReference type="KEGG" id="emt:CPZ25_019635"/>
<dbReference type="EMBL" id="CP029487">
    <property type="protein sequence ID" value="QCT73434.1"/>
    <property type="molecule type" value="Genomic_DNA"/>
</dbReference>
<organism evidence="3 4">
    <name type="scientific">Eubacterium maltosivorans</name>
    <dbReference type="NCBI Taxonomy" id="2041044"/>
    <lineage>
        <taxon>Bacteria</taxon>
        <taxon>Bacillati</taxon>
        <taxon>Bacillota</taxon>
        <taxon>Clostridia</taxon>
        <taxon>Eubacteriales</taxon>
        <taxon>Eubacteriaceae</taxon>
        <taxon>Eubacterium</taxon>
    </lineage>
</organism>
<proteinExistence type="predicted"/>
<evidence type="ECO:0000313" key="4">
    <source>
        <dbReference type="Proteomes" id="UP000218387"/>
    </source>
</evidence>